<feature type="domain" description="AMP-dependent synthetase/ligase" evidence="3">
    <location>
        <begin position="42"/>
        <end position="209"/>
    </location>
</feature>
<dbReference type="PANTHER" id="PTHR43201">
    <property type="entry name" value="ACYL-COA SYNTHETASE"/>
    <property type="match status" value="1"/>
</dbReference>
<protein>
    <submittedName>
        <fullName evidence="5">Long-chain-fatty-acid--CoA ligase</fullName>
    </submittedName>
</protein>
<keyword evidence="2" id="KW-1133">Transmembrane helix</keyword>
<keyword evidence="6" id="KW-1185">Reference proteome</keyword>
<name>M2WAL7_9MICC</name>
<dbReference type="InterPro" id="IPR020845">
    <property type="entry name" value="AMP-binding_CS"/>
</dbReference>
<dbReference type="GO" id="GO:0031956">
    <property type="term" value="F:medium-chain fatty acid-CoA ligase activity"/>
    <property type="evidence" value="ECO:0007669"/>
    <property type="project" value="TreeGrafter"/>
</dbReference>
<dbReference type="Pfam" id="PF00501">
    <property type="entry name" value="AMP-binding"/>
    <property type="match status" value="1"/>
</dbReference>
<organism evidence="5 6">
    <name type="scientific">Kocuria palustris PEL</name>
    <dbReference type="NCBI Taxonomy" id="1236550"/>
    <lineage>
        <taxon>Bacteria</taxon>
        <taxon>Bacillati</taxon>
        <taxon>Actinomycetota</taxon>
        <taxon>Actinomycetes</taxon>
        <taxon>Micrococcales</taxon>
        <taxon>Micrococcaceae</taxon>
        <taxon>Kocuria</taxon>
    </lineage>
</organism>
<dbReference type="EMBL" id="ANHZ02000035">
    <property type="protein sequence ID" value="EME35502.1"/>
    <property type="molecule type" value="Genomic_DNA"/>
</dbReference>
<dbReference type="RefSeq" id="WP_006215818.1">
    <property type="nucleotide sequence ID" value="NZ_ANHZ02000035.1"/>
</dbReference>
<evidence type="ECO:0000313" key="6">
    <source>
        <dbReference type="Proteomes" id="UP000009877"/>
    </source>
</evidence>
<evidence type="ECO:0000313" key="5">
    <source>
        <dbReference type="EMBL" id="EME35502.1"/>
    </source>
</evidence>
<dbReference type="PANTHER" id="PTHR43201:SF32">
    <property type="entry name" value="2-SUCCINYLBENZOATE--COA LIGASE, CHLOROPLASTIC_PEROXISOMAL"/>
    <property type="match status" value="1"/>
</dbReference>
<accession>M2WAL7</accession>
<dbReference type="PROSITE" id="PS00455">
    <property type="entry name" value="AMP_BINDING"/>
    <property type="match status" value="1"/>
</dbReference>
<evidence type="ECO:0000256" key="2">
    <source>
        <dbReference type="SAM" id="Phobius"/>
    </source>
</evidence>
<evidence type="ECO:0000259" key="3">
    <source>
        <dbReference type="Pfam" id="PF00501"/>
    </source>
</evidence>
<dbReference type="Proteomes" id="UP000009877">
    <property type="component" value="Unassembled WGS sequence"/>
</dbReference>
<keyword evidence="2" id="KW-0812">Transmembrane</keyword>
<dbReference type="GO" id="GO:0006631">
    <property type="term" value="P:fatty acid metabolic process"/>
    <property type="evidence" value="ECO:0007669"/>
    <property type="project" value="TreeGrafter"/>
</dbReference>
<dbReference type="InterPro" id="IPR025110">
    <property type="entry name" value="AMP-bd_C"/>
</dbReference>
<dbReference type="Pfam" id="PF13193">
    <property type="entry name" value="AMP-binding_C"/>
    <property type="match status" value="1"/>
</dbReference>
<dbReference type="SUPFAM" id="SSF56801">
    <property type="entry name" value="Acetyl-CoA synthetase-like"/>
    <property type="match status" value="2"/>
</dbReference>
<gene>
    <name evidence="5" type="ORF">C884_01718</name>
</gene>
<keyword evidence="5" id="KW-0436">Ligase</keyword>
<dbReference type="InterPro" id="IPR000873">
    <property type="entry name" value="AMP-dep_synth/lig_dom"/>
</dbReference>
<feature type="region of interest" description="Disordered" evidence="1">
    <location>
        <begin position="1"/>
        <end position="46"/>
    </location>
</feature>
<dbReference type="Gene3D" id="3.30.300.30">
    <property type="match status" value="1"/>
</dbReference>
<dbReference type="AlphaFoldDB" id="M2WAL7"/>
<dbReference type="Gene3D" id="3.40.50.980">
    <property type="match status" value="1"/>
</dbReference>
<comment type="caution">
    <text evidence="5">The sequence shown here is derived from an EMBL/GenBank/DDBJ whole genome shotgun (WGS) entry which is preliminary data.</text>
</comment>
<feature type="transmembrane region" description="Helical" evidence="2">
    <location>
        <begin position="59"/>
        <end position="81"/>
    </location>
</feature>
<keyword evidence="2" id="KW-0472">Membrane</keyword>
<feature type="domain" description="AMP-binding enzyme C-terminal" evidence="4">
    <location>
        <begin position="211"/>
        <end position="266"/>
    </location>
</feature>
<dbReference type="InterPro" id="IPR045851">
    <property type="entry name" value="AMP-bd_C_sf"/>
</dbReference>
<proteinExistence type="predicted"/>
<sequence>MAHTTSRACGGPHRGRTSAWTAPRHRSASPLPSGSPRPETRSGISPDDRIAAFGANSDAFAILFLACASLGAVHVPVNFALKGEELRHILRDADIALIAADPALLGLAEETAADLTRERGAEALAVWPLLPADEQREASVLETASEASLGEEAPSVEIAPEDLAQLLYTSGTTSAPKGAMMSHRALVAEYLSAVIALDLCAEDRPLVAMPPDERWGEAITAVIVVHPDQQLTAETVRRHARERLADCKVPKRVEFVAELPRNQSGKLLKRELRAQRTAPSD</sequence>
<evidence type="ECO:0000256" key="1">
    <source>
        <dbReference type="SAM" id="MobiDB-lite"/>
    </source>
</evidence>
<evidence type="ECO:0000259" key="4">
    <source>
        <dbReference type="Pfam" id="PF13193"/>
    </source>
</evidence>
<reference evidence="5 6" key="1">
    <citation type="journal article" date="2014" name="Genome Announc.">
        <title>Draft Genome Sequence of Kocuria palustris PEL.</title>
        <authorList>
            <person name="Sharma G."/>
            <person name="Khatri I."/>
            <person name="Subramanian S."/>
        </authorList>
    </citation>
    <scope>NUCLEOTIDE SEQUENCE [LARGE SCALE GENOMIC DNA]</scope>
    <source>
        <strain evidence="5 6">PEL</strain>
    </source>
</reference>